<name>A0ABQ9LVX4_HEVBR</name>
<feature type="compositionally biased region" description="Gly residues" evidence="1">
    <location>
        <begin position="219"/>
        <end position="230"/>
    </location>
</feature>
<dbReference type="Proteomes" id="UP001174677">
    <property type="component" value="Chromosome 9"/>
</dbReference>
<feature type="compositionally biased region" description="Low complexity" evidence="1">
    <location>
        <begin position="146"/>
        <end position="156"/>
    </location>
</feature>
<organism evidence="2 3">
    <name type="scientific">Hevea brasiliensis</name>
    <name type="common">Para rubber tree</name>
    <name type="synonym">Siphonia brasiliensis</name>
    <dbReference type="NCBI Taxonomy" id="3981"/>
    <lineage>
        <taxon>Eukaryota</taxon>
        <taxon>Viridiplantae</taxon>
        <taxon>Streptophyta</taxon>
        <taxon>Embryophyta</taxon>
        <taxon>Tracheophyta</taxon>
        <taxon>Spermatophyta</taxon>
        <taxon>Magnoliopsida</taxon>
        <taxon>eudicotyledons</taxon>
        <taxon>Gunneridae</taxon>
        <taxon>Pentapetalae</taxon>
        <taxon>rosids</taxon>
        <taxon>fabids</taxon>
        <taxon>Malpighiales</taxon>
        <taxon>Euphorbiaceae</taxon>
        <taxon>Crotonoideae</taxon>
        <taxon>Micrandreae</taxon>
        <taxon>Hevea</taxon>
    </lineage>
</organism>
<feature type="compositionally biased region" description="Basic and acidic residues" evidence="1">
    <location>
        <begin position="381"/>
        <end position="391"/>
    </location>
</feature>
<evidence type="ECO:0000313" key="3">
    <source>
        <dbReference type="Proteomes" id="UP001174677"/>
    </source>
</evidence>
<evidence type="ECO:0000313" key="2">
    <source>
        <dbReference type="EMBL" id="KAJ9171372.1"/>
    </source>
</evidence>
<dbReference type="InterPro" id="IPR039764">
    <property type="entry name" value="HABP4/SERBP1-like"/>
</dbReference>
<comment type="caution">
    <text evidence="2">The sequence shown here is derived from an EMBL/GenBank/DDBJ whole genome shotgun (WGS) entry which is preliminary data.</text>
</comment>
<feature type="compositionally biased region" description="Gly residues" evidence="1">
    <location>
        <begin position="157"/>
        <end position="175"/>
    </location>
</feature>
<evidence type="ECO:0000256" key="1">
    <source>
        <dbReference type="SAM" id="MobiDB-lite"/>
    </source>
</evidence>
<feature type="compositionally biased region" description="Basic residues" evidence="1">
    <location>
        <begin position="331"/>
        <end position="345"/>
    </location>
</feature>
<dbReference type="PANTHER" id="PTHR12299">
    <property type="entry name" value="HYALURONIC ACID-BINDING PROTEIN 4"/>
    <property type="match status" value="1"/>
</dbReference>
<accession>A0ABQ9LVX4</accession>
<feature type="region of interest" description="Disordered" evidence="1">
    <location>
        <begin position="117"/>
        <end position="360"/>
    </location>
</feature>
<feature type="compositionally biased region" description="Basic and acidic residues" evidence="1">
    <location>
        <begin position="455"/>
        <end position="473"/>
    </location>
</feature>
<feature type="compositionally biased region" description="Polar residues" evidence="1">
    <location>
        <begin position="300"/>
        <end position="310"/>
    </location>
</feature>
<proteinExistence type="predicted"/>
<feature type="compositionally biased region" description="Basic and acidic residues" evidence="1">
    <location>
        <begin position="32"/>
        <end position="58"/>
    </location>
</feature>
<keyword evidence="3" id="KW-1185">Reference proteome</keyword>
<evidence type="ECO:0008006" key="4">
    <source>
        <dbReference type="Google" id="ProtNLM"/>
    </source>
</evidence>
<gene>
    <name evidence="2" type="ORF">P3X46_014755</name>
</gene>
<feature type="region of interest" description="Disordered" evidence="1">
    <location>
        <begin position="29"/>
        <end position="66"/>
    </location>
</feature>
<reference evidence="2" key="1">
    <citation type="journal article" date="2023" name="Plant Biotechnol. J.">
        <title>Chromosome-level wild Hevea brasiliensis genome provides new tools for genomic-assisted breeding and valuable loci to elevate rubber yield.</title>
        <authorList>
            <person name="Cheng H."/>
            <person name="Song X."/>
            <person name="Hu Y."/>
            <person name="Wu T."/>
            <person name="Yang Q."/>
            <person name="An Z."/>
            <person name="Feng S."/>
            <person name="Deng Z."/>
            <person name="Wu W."/>
            <person name="Zeng X."/>
            <person name="Tu M."/>
            <person name="Wang X."/>
            <person name="Huang H."/>
        </authorList>
    </citation>
    <scope>NUCLEOTIDE SEQUENCE</scope>
    <source>
        <strain evidence="2">MT/VB/25A 57/8</strain>
    </source>
</reference>
<dbReference type="EMBL" id="JARPOI010000009">
    <property type="protein sequence ID" value="KAJ9171372.1"/>
    <property type="molecule type" value="Genomic_DNA"/>
</dbReference>
<dbReference type="PANTHER" id="PTHR12299:SF78">
    <property type="entry name" value="RGG REPEATS NUCLEAR RNA BINDING PROTEIN C"/>
    <property type="match status" value="1"/>
</dbReference>
<sequence length="497" mass="55527">MELVQNVFSLLPDDNDREIEEFIGVVAGEARVTQEEEEKRGQGQKAEPKKQKQQEENQCHPAMTRAKCPVLSKSLYKSNIEKPAQEGKDQVEDVKEKGIADVFQDNAMANGYHQEMASHNRGYSSGGDNGYQGNEVGEGRYRRNYGRGNLYRENNGGEQGFGENNGGEQGFGGEGSYRRNYGRRNLYQENNGGEQGFGRERSYRRNYGRGDLYQESNGGKQGFVGDGNYGGSNFYQDNNGREEGYGAHPGGIRGRGRGRGRGFNENNNGSEDLVFEETQHVVKDVDGSVERQKNGDLITGDSNNGVQISDNTEKKEMMQSSQSMVIAAVEKKKKKKNKVNGRSNKKHQEEEKSPANSMTYQEYEKVLLEKKRALEAMVNSEKPRATMDKDFQSMQPIGKKKEGSSIKPNTSENNLMKKGGVANKDNAPKTMNIDEFLKPAKGKKSFASYGGRTRYQSERPSDEPGDINNDRRFSRQAPVPRFDDIVQFPSLGGEATK</sequence>
<protein>
    <recommendedName>
        <fullName evidence="4">Hyaluronan/mRNA-binding protein domain-containing protein</fullName>
    </recommendedName>
</protein>
<feature type="region of interest" description="Disordered" evidence="1">
    <location>
        <begin position="378"/>
        <end position="497"/>
    </location>
</feature>
<feature type="compositionally biased region" description="Basic and acidic residues" evidence="1">
    <location>
        <begin position="277"/>
        <end position="294"/>
    </location>
</feature>